<reference evidence="2 3" key="1">
    <citation type="journal article" date="2012" name="J. Bacteriol.">
        <title>Genome Sequence of Fibrella aestuarina BUZ 2T, a Filamentous Marine Bacterium.</title>
        <authorList>
            <person name="Filippini M."/>
            <person name="Qi W."/>
            <person name="Blom J."/>
            <person name="Goesmann A."/>
            <person name="Smits T.H."/>
            <person name="Bagheri H.C."/>
        </authorList>
    </citation>
    <scope>NUCLEOTIDE SEQUENCE [LARGE SCALE GENOMIC DNA]</scope>
    <source>
        <strain evidence="3">BUZ 2T</strain>
    </source>
</reference>
<feature type="transmembrane region" description="Helical" evidence="1">
    <location>
        <begin position="77"/>
        <end position="96"/>
    </location>
</feature>
<feature type="transmembrane region" description="Helical" evidence="1">
    <location>
        <begin position="111"/>
        <end position="131"/>
    </location>
</feature>
<feature type="transmembrane region" description="Helical" evidence="1">
    <location>
        <begin position="7"/>
        <end position="27"/>
    </location>
</feature>
<evidence type="ECO:0008006" key="4">
    <source>
        <dbReference type="Google" id="ProtNLM"/>
    </source>
</evidence>
<sequence length="133" mass="14944">MNRNIRLIQWFFFTVVFGALPLLIRMLLYKSSTRLEGDYVLNLVDIVTFGLVLNVTNINELETRRLMPDGLKAAYKGYSIVAVVFLAAFLGIAYVADLDKSNVLGFSAHNMVNYALVLSVVSCILSFSVVWRT</sequence>
<evidence type="ECO:0000313" key="3">
    <source>
        <dbReference type="Proteomes" id="UP000011058"/>
    </source>
</evidence>
<organism evidence="2 3">
    <name type="scientific">Fibrella aestuarina BUZ 2</name>
    <dbReference type="NCBI Taxonomy" id="1166018"/>
    <lineage>
        <taxon>Bacteria</taxon>
        <taxon>Pseudomonadati</taxon>
        <taxon>Bacteroidota</taxon>
        <taxon>Cytophagia</taxon>
        <taxon>Cytophagales</taxon>
        <taxon>Spirosomataceae</taxon>
        <taxon>Fibrella</taxon>
    </lineage>
</organism>
<name>I0KCZ1_9BACT</name>
<dbReference type="AlphaFoldDB" id="I0KCZ1"/>
<dbReference type="Proteomes" id="UP000011058">
    <property type="component" value="Chromosome"/>
</dbReference>
<dbReference type="HOGENOM" id="CLU_1903574_0_0_10"/>
<protein>
    <recommendedName>
        <fullName evidence="4">Polysaccharide biosynthesis protein</fullName>
    </recommendedName>
</protein>
<evidence type="ECO:0000313" key="2">
    <source>
        <dbReference type="EMBL" id="CCH01994.1"/>
    </source>
</evidence>
<dbReference type="KEGG" id="fae:FAES_3993"/>
<keyword evidence="1" id="KW-0472">Membrane</keyword>
<feature type="transmembrane region" description="Helical" evidence="1">
    <location>
        <begin position="39"/>
        <end position="56"/>
    </location>
</feature>
<evidence type="ECO:0000256" key="1">
    <source>
        <dbReference type="SAM" id="Phobius"/>
    </source>
</evidence>
<gene>
    <name evidence="2" type="ORF">FAES_3993</name>
</gene>
<keyword evidence="1" id="KW-0812">Transmembrane</keyword>
<accession>I0KCZ1</accession>
<dbReference type="EMBL" id="HE796683">
    <property type="protein sequence ID" value="CCH01994.1"/>
    <property type="molecule type" value="Genomic_DNA"/>
</dbReference>
<keyword evidence="1" id="KW-1133">Transmembrane helix</keyword>
<dbReference type="eggNOG" id="ENOG5033JDE">
    <property type="taxonomic scope" value="Bacteria"/>
</dbReference>
<dbReference type="OrthoDB" id="964917at2"/>
<dbReference type="RefSeq" id="WP_015333093.1">
    <property type="nucleotide sequence ID" value="NC_020054.1"/>
</dbReference>
<proteinExistence type="predicted"/>
<keyword evidence="3" id="KW-1185">Reference proteome</keyword>